<evidence type="ECO:0000256" key="1">
    <source>
        <dbReference type="SAM" id="Phobius"/>
    </source>
</evidence>
<organism evidence="2 3">
    <name type="scientific">Vanessa tameamea</name>
    <name type="common">Kamehameha butterfly</name>
    <dbReference type="NCBI Taxonomy" id="334116"/>
    <lineage>
        <taxon>Eukaryota</taxon>
        <taxon>Metazoa</taxon>
        <taxon>Ecdysozoa</taxon>
        <taxon>Arthropoda</taxon>
        <taxon>Hexapoda</taxon>
        <taxon>Insecta</taxon>
        <taxon>Pterygota</taxon>
        <taxon>Neoptera</taxon>
        <taxon>Endopterygota</taxon>
        <taxon>Lepidoptera</taxon>
        <taxon>Glossata</taxon>
        <taxon>Ditrysia</taxon>
        <taxon>Papilionoidea</taxon>
        <taxon>Nymphalidae</taxon>
        <taxon>Nymphalinae</taxon>
        <taxon>Vanessa</taxon>
    </lineage>
</organism>
<gene>
    <name evidence="3" type="primary">LOC113399661</name>
</gene>
<dbReference type="GeneID" id="113399661"/>
<protein>
    <submittedName>
        <fullName evidence="3">Uncharacterized protein LOC113399661</fullName>
    </submittedName>
</protein>
<evidence type="ECO:0000313" key="2">
    <source>
        <dbReference type="Proteomes" id="UP001652626"/>
    </source>
</evidence>
<name>A0A8B8IEC4_VANTA</name>
<dbReference type="Proteomes" id="UP001652626">
    <property type="component" value="Chromosome 18"/>
</dbReference>
<keyword evidence="2" id="KW-1185">Reference proteome</keyword>
<keyword evidence="1" id="KW-0812">Transmembrane</keyword>
<reference evidence="3" key="1">
    <citation type="submission" date="2025-08" db="UniProtKB">
        <authorList>
            <consortium name="RefSeq"/>
        </authorList>
    </citation>
    <scope>IDENTIFICATION</scope>
    <source>
        <tissue evidence="3">Whole body</tissue>
    </source>
</reference>
<feature type="transmembrane region" description="Helical" evidence="1">
    <location>
        <begin position="6"/>
        <end position="27"/>
    </location>
</feature>
<keyword evidence="1" id="KW-0472">Membrane</keyword>
<accession>A0A8B8IEC4</accession>
<keyword evidence="1" id="KW-1133">Transmembrane helix</keyword>
<dbReference type="OrthoDB" id="7380977at2759"/>
<dbReference type="AlphaFoldDB" id="A0A8B8IEC4"/>
<sequence>MSTYIAGFIFALILSAFLIAWIAYCMFCKERHKSEHYQYSMSDLRRKNYEIAQEQQESNTKEVTAGIFMAPSRHKQKEDYTYDKRPDYPEGTVMNLQPRTDKLIEIFNDTPQDVEMRKCVEFDIDSKVRYHSDV</sequence>
<proteinExistence type="predicted"/>
<evidence type="ECO:0000313" key="3">
    <source>
        <dbReference type="RefSeq" id="XP_026494632.1"/>
    </source>
</evidence>
<dbReference type="RefSeq" id="XP_026494632.1">
    <property type="nucleotide sequence ID" value="XM_026638847.2"/>
</dbReference>
<dbReference type="OMA" id="RERHKPE"/>